<gene>
    <name evidence="4" type="ORF">KC909_02690</name>
</gene>
<keyword evidence="1" id="KW-0472">Membrane</keyword>
<dbReference type="EMBL" id="JAGQLK010000045">
    <property type="protein sequence ID" value="MCA9383250.1"/>
    <property type="molecule type" value="Genomic_DNA"/>
</dbReference>
<protein>
    <submittedName>
        <fullName evidence="4">Uncharacterized protein</fullName>
    </submittedName>
</protein>
<proteinExistence type="predicted"/>
<keyword evidence="1" id="KW-0812">Transmembrane</keyword>
<feature type="non-terminal residue" evidence="4">
    <location>
        <position position="1"/>
    </location>
</feature>
<accession>A0A955RJD1</accession>
<dbReference type="Proteomes" id="UP000783287">
    <property type="component" value="Unassembled WGS sequence"/>
</dbReference>
<name>A0A955RJD1_9BACT</name>
<feature type="domain" description="DUF7654" evidence="2">
    <location>
        <begin position="430"/>
        <end position="569"/>
    </location>
</feature>
<feature type="transmembrane region" description="Helical" evidence="1">
    <location>
        <begin position="400"/>
        <end position="416"/>
    </location>
</feature>
<evidence type="ECO:0000313" key="5">
    <source>
        <dbReference type="Proteomes" id="UP000783287"/>
    </source>
</evidence>
<organism evidence="4 5">
    <name type="scientific">Candidatus Dojkabacteria bacterium</name>
    <dbReference type="NCBI Taxonomy" id="2099670"/>
    <lineage>
        <taxon>Bacteria</taxon>
        <taxon>Candidatus Dojkabacteria</taxon>
    </lineage>
</organism>
<feature type="transmembrane region" description="Helical" evidence="1">
    <location>
        <begin position="316"/>
        <end position="334"/>
    </location>
</feature>
<evidence type="ECO:0000259" key="3">
    <source>
        <dbReference type="Pfam" id="PF24677"/>
    </source>
</evidence>
<feature type="transmembrane region" description="Helical" evidence="1">
    <location>
        <begin position="376"/>
        <end position="395"/>
    </location>
</feature>
<dbReference type="InterPro" id="IPR056071">
    <property type="entry name" value="DUF7654"/>
</dbReference>
<dbReference type="AlphaFoldDB" id="A0A955RJD1"/>
<evidence type="ECO:0000259" key="2">
    <source>
        <dbReference type="Pfam" id="PF24672"/>
    </source>
</evidence>
<feature type="domain" description="DUF7657" evidence="3">
    <location>
        <begin position="2"/>
        <end position="332"/>
    </location>
</feature>
<evidence type="ECO:0000313" key="4">
    <source>
        <dbReference type="EMBL" id="MCA9383250.1"/>
    </source>
</evidence>
<dbReference type="Pfam" id="PF24677">
    <property type="entry name" value="DUF7657"/>
    <property type="match status" value="1"/>
</dbReference>
<keyword evidence="1" id="KW-1133">Transmembrane helix</keyword>
<feature type="transmembrane region" description="Helical" evidence="1">
    <location>
        <begin position="173"/>
        <end position="192"/>
    </location>
</feature>
<comment type="caution">
    <text evidence="4">The sequence shown here is derived from an EMBL/GenBank/DDBJ whole genome shotgun (WGS) entry which is preliminary data.</text>
</comment>
<reference evidence="4" key="1">
    <citation type="submission" date="2020-04" db="EMBL/GenBank/DDBJ databases">
        <authorList>
            <person name="Zhang T."/>
        </authorList>
    </citation>
    <scope>NUCLEOTIDE SEQUENCE</scope>
    <source>
        <strain evidence="4">HKST-UBA14</strain>
    </source>
</reference>
<feature type="transmembrane region" description="Helical" evidence="1">
    <location>
        <begin position="52"/>
        <end position="71"/>
    </location>
</feature>
<dbReference type="Pfam" id="PF24672">
    <property type="entry name" value="DUF7654"/>
    <property type="match status" value="1"/>
</dbReference>
<feature type="transmembrane region" description="Helical" evidence="1">
    <location>
        <begin position="278"/>
        <end position="296"/>
    </location>
</feature>
<evidence type="ECO:0000256" key="1">
    <source>
        <dbReference type="SAM" id="Phobius"/>
    </source>
</evidence>
<feature type="transmembrane region" description="Helical" evidence="1">
    <location>
        <begin position="250"/>
        <end position="271"/>
    </location>
</feature>
<feature type="transmembrane region" description="Helical" evidence="1">
    <location>
        <begin position="147"/>
        <end position="164"/>
    </location>
</feature>
<reference evidence="4" key="2">
    <citation type="journal article" date="2021" name="Microbiome">
        <title>Successional dynamics and alternative stable states in a saline activated sludge microbial community over 9 years.</title>
        <authorList>
            <person name="Wang Y."/>
            <person name="Ye J."/>
            <person name="Ju F."/>
            <person name="Liu L."/>
            <person name="Boyd J.A."/>
            <person name="Deng Y."/>
            <person name="Parks D.H."/>
            <person name="Jiang X."/>
            <person name="Yin X."/>
            <person name="Woodcroft B.J."/>
            <person name="Tyson G.W."/>
            <person name="Hugenholtz P."/>
            <person name="Polz M.F."/>
            <person name="Zhang T."/>
        </authorList>
    </citation>
    <scope>NUCLEOTIDE SEQUENCE</scope>
    <source>
        <strain evidence="4">HKST-UBA14</strain>
    </source>
</reference>
<sequence>ENNFEHVNNNIGAGQEMTVLYDAPSNHCSGLFRVYNWGYYFLPKSYAFAFKWWIRGALLIIASFLLTKQITRDNFLSTFGSIALFFSPLIQWWYSVFVVDGATYLLFSIYFLIKIIDSEDRSATYKYLALLLLSSTLLLFIVYPPYIILSAFVLLIYFIGSYLNNRAEPKQKLILTSLTGILAGLIFGLFMFDLKDIIQIISNTTYPGSRITEGGGYSFYKIPYYFFNILSTLHSGELPLELHNLSEASGIIPLYLISIPITAFFTVIKIIKKQKINYVNTMLMILFLFILAWMLFGIPYPISSLLLLNKIPHNRSIHILSIINFIGIFHFLNSKDTFHKKINYKIFAYIYSFVLIFFLALYGISLDRLSPDFITALELTLILVFSWVIILTYFLKQKKFFVILLLLFSFISTYKVNPVYQGTYALTDITPIVELKDISANNNDARWVVFDDSTLSSMLIANGVPVISGLQLYPNFEFWEEFDKENEFNDNYNRYGHITFASTESEEVLISNPTAHLIEVMVNPCNDSFNKLNVQYYVFQEQVDEHFDCLVFDSKIDSADKIVYVYTTKNEN</sequence>
<feature type="transmembrane region" description="Helical" evidence="1">
    <location>
        <begin position="346"/>
        <end position="364"/>
    </location>
</feature>
<dbReference type="InterPro" id="IPR056074">
    <property type="entry name" value="DUF7657"/>
</dbReference>